<dbReference type="GO" id="GO:0032259">
    <property type="term" value="P:methylation"/>
    <property type="evidence" value="ECO:0007669"/>
    <property type="project" value="UniProtKB-KW"/>
</dbReference>
<dbReference type="Pfam" id="PF01555">
    <property type="entry name" value="N6_N4_Mtase"/>
    <property type="match status" value="1"/>
</dbReference>
<comment type="caution">
    <text evidence="5">The sequence shown here is derived from an EMBL/GenBank/DDBJ whole genome shotgun (WGS) entry which is preliminary data.</text>
</comment>
<dbReference type="InterPro" id="IPR001091">
    <property type="entry name" value="RM_Methyltransferase"/>
</dbReference>
<dbReference type="OrthoDB" id="9800801at2"/>
<accession>A0A368KTS1</accession>
<dbReference type="EMBL" id="QPEX01000028">
    <property type="protein sequence ID" value="RCS47802.1"/>
    <property type="molecule type" value="Genomic_DNA"/>
</dbReference>
<dbReference type="GO" id="GO:0003677">
    <property type="term" value="F:DNA binding"/>
    <property type="evidence" value="ECO:0007669"/>
    <property type="project" value="InterPro"/>
</dbReference>
<dbReference type="PRINTS" id="PR00508">
    <property type="entry name" value="S21N4MTFRASE"/>
</dbReference>
<evidence type="ECO:0000313" key="6">
    <source>
        <dbReference type="Proteomes" id="UP000253562"/>
    </source>
</evidence>
<name>A0A368KTS1_9BACT</name>
<feature type="domain" description="DNA methylase N-4/N-6" evidence="4">
    <location>
        <begin position="446"/>
        <end position="777"/>
    </location>
</feature>
<dbReference type="Gene3D" id="3.40.50.150">
    <property type="entry name" value="Vaccinia Virus protein VP39"/>
    <property type="match status" value="1"/>
</dbReference>
<evidence type="ECO:0000256" key="1">
    <source>
        <dbReference type="ARBA" id="ARBA00006594"/>
    </source>
</evidence>
<sequence>MNQKRDEVVRFLEKDLLPQVKEAFSHYQSADKATLQKELDKLVTQIEGAGMNPDESPKVQEIKQQMADSSVDVTALENEVFSHLFNFFRRYYHEGDFISLRRYKEGVYAIPYEGEEVKLHWANHDQYYVKSSEYFRDYIFTMPSGKRVRVHLVAASSEQDNKKEQAGKERRFVICKEDPIYEEAGELYIRFEYRPETGQKKQDALNQEAIEKVLNSEGFDDWVRELSKPAPTKSNPNRTVLEKHLTQYTARNTFDYFIHKDLGGFLRRELDFYIKNEVMHLDDIEHDTVPRVEQYLSKIKVIRKIAHKIIQFLEQLENFQKKLWLKKKFVVETNYCITLDRIPEELYPDIAANDAQREEWVRLFAIDEIEKDLNQPGYSEPLSVEFLKSFSHLPIDTLYFSRTFRDSLLSSLDGLDEGSTGLLVNSENFQAVNLLHTSMKGKVTSMYLDPPYNTDAGPISYKNGFRNSSWIALFDSRLQLAQSLLTASGITCVTIDDFESHNLRHLLDLTFSEENLLGVVPIKNNPAGRTGTVGFSLCHEYAFFYGASEESRVNRLEHSEKQKARYKEEDEEGRFEWTNFRKHGGVNTYRTARPRQYYPIYVSGETIRIPELEWDNVKRTYTINEEPSPDEEVLWPIDSQGRERIWDFNIQTAKANIPHLAVRKDSQGNTAVYRKWRLNSEGLLPQTWWDKSEYSAAEYGTNLLSRMFGETHSFMFPKSLHAVTDCLRVSGLRNAKDGIGLDYFAGSGTTGHAVISLNREDGGSRSFVLVEVGKYFHSVLVARMKKAAYCAEWRKGKPTTHDEGLSQCFKYIALESYEDALANLEMKRTSQQATLLEQDDDMREQYVLSYMLDVETRGSQSLLNVDSFRTPDEYKLRVERDGETKLVNVDLVETFNWLLGLTVMHIDVIRGVRVVEGTNPDGDRTLVLWRNLDEIDNEALDEWFQKQKYNTKDQEYDLIYVNGDNNLENLRRGDQTWKVRLIEEEFGRLMFDVQDI</sequence>
<organism evidence="5 6">
    <name type="scientific">Bremerella cremea</name>
    <dbReference type="NCBI Taxonomy" id="1031537"/>
    <lineage>
        <taxon>Bacteria</taxon>
        <taxon>Pseudomonadati</taxon>
        <taxon>Planctomycetota</taxon>
        <taxon>Planctomycetia</taxon>
        <taxon>Pirellulales</taxon>
        <taxon>Pirellulaceae</taxon>
        <taxon>Bremerella</taxon>
    </lineage>
</organism>
<dbReference type="SUPFAM" id="SSF53335">
    <property type="entry name" value="S-adenosyl-L-methionine-dependent methyltransferases"/>
    <property type="match status" value="1"/>
</dbReference>
<evidence type="ECO:0000313" key="5">
    <source>
        <dbReference type="EMBL" id="RCS47802.1"/>
    </source>
</evidence>
<protein>
    <submittedName>
        <fullName evidence="5">Site-specific DNA-methyltransferase</fullName>
    </submittedName>
</protein>
<proteinExistence type="inferred from homology"/>
<keyword evidence="2 5" id="KW-0489">Methyltransferase</keyword>
<reference evidence="5 6" key="1">
    <citation type="submission" date="2018-07" db="EMBL/GenBank/DDBJ databases">
        <title>Comparative genomes isolates from brazilian mangrove.</title>
        <authorList>
            <person name="De Araujo J.E."/>
            <person name="Taketani R.G."/>
            <person name="Silva M.C.P."/>
            <person name="Lourenco M.V."/>
            <person name="Oliveira V.M."/>
            <person name="Andreote F.D."/>
        </authorList>
    </citation>
    <scope>NUCLEOTIDE SEQUENCE [LARGE SCALE GENOMIC DNA]</scope>
    <source>
        <strain evidence="5 6">HEX PRIS-MGV</strain>
    </source>
</reference>
<comment type="similarity">
    <text evidence="1">Belongs to the N(4)/N(6)-methyltransferase family.</text>
</comment>
<dbReference type="GO" id="GO:0008170">
    <property type="term" value="F:N-methyltransferase activity"/>
    <property type="evidence" value="ECO:0007669"/>
    <property type="project" value="InterPro"/>
</dbReference>
<dbReference type="InterPro" id="IPR029063">
    <property type="entry name" value="SAM-dependent_MTases_sf"/>
</dbReference>
<dbReference type="InterPro" id="IPR002052">
    <property type="entry name" value="DNA_methylase_N6_adenine_CS"/>
</dbReference>
<evidence type="ECO:0000256" key="2">
    <source>
        <dbReference type="ARBA" id="ARBA00022603"/>
    </source>
</evidence>
<dbReference type="Proteomes" id="UP000253562">
    <property type="component" value="Unassembled WGS sequence"/>
</dbReference>
<dbReference type="AlphaFoldDB" id="A0A368KTS1"/>
<dbReference type="PROSITE" id="PS00092">
    <property type="entry name" value="N6_MTASE"/>
    <property type="match status" value="1"/>
</dbReference>
<gene>
    <name evidence="5" type="ORF">DTL42_14115</name>
</gene>
<evidence type="ECO:0000256" key="3">
    <source>
        <dbReference type="ARBA" id="ARBA00022679"/>
    </source>
</evidence>
<evidence type="ECO:0000259" key="4">
    <source>
        <dbReference type="Pfam" id="PF01555"/>
    </source>
</evidence>
<dbReference type="InterPro" id="IPR002941">
    <property type="entry name" value="DNA_methylase_N4/N6"/>
</dbReference>
<keyword evidence="3 5" id="KW-0808">Transferase</keyword>